<comment type="caution">
    <text evidence="1">The sequence shown here is derived from an EMBL/GenBank/DDBJ whole genome shotgun (WGS) entry which is preliminary data.</text>
</comment>
<accession>A0ACC0UFB3</accession>
<organism evidence="1 2">
    <name type="scientific">Russula earlei</name>
    <dbReference type="NCBI Taxonomy" id="71964"/>
    <lineage>
        <taxon>Eukaryota</taxon>
        <taxon>Fungi</taxon>
        <taxon>Dikarya</taxon>
        <taxon>Basidiomycota</taxon>
        <taxon>Agaricomycotina</taxon>
        <taxon>Agaricomycetes</taxon>
        <taxon>Russulales</taxon>
        <taxon>Russulaceae</taxon>
        <taxon>Russula</taxon>
    </lineage>
</organism>
<gene>
    <name evidence="1" type="ORF">F5148DRAFT_1179273</name>
</gene>
<name>A0ACC0UFB3_9AGAM</name>
<reference evidence="1" key="1">
    <citation type="submission" date="2021-03" db="EMBL/GenBank/DDBJ databases">
        <title>Evolutionary priming and transition to the ectomycorrhizal habit in an iconic lineage of mushroom-forming fungi: is preadaptation a requirement?</title>
        <authorList>
            <consortium name="DOE Joint Genome Institute"/>
            <person name="Looney B.P."/>
            <person name="Miyauchi S."/>
            <person name="Morin E."/>
            <person name="Drula E."/>
            <person name="Courty P.E."/>
            <person name="Chicoki N."/>
            <person name="Fauchery L."/>
            <person name="Kohler A."/>
            <person name="Kuo A."/>
            <person name="LaButti K."/>
            <person name="Pangilinan J."/>
            <person name="Lipzen A."/>
            <person name="Riley R."/>
            <person name="Andreopoulos W."/>
            <person name="He G."/>
            <person name="Johnson J."/>
            <person name="Barry K.W."/>
            <person name="Grigoriev I.V."/>
            <person name="Nagy L."/>
            <person name="Hibbett D."/>
            <person name="Henrissat B."/>
            <person name="Matheny P.B."/>
            <person name="Labbe J."/>
            <person name="Martin A.F."/>
        </authorList>
    </citation>
    <scope>NUCLEOTIDE SEQUENCE</scope>
    <source>
        <strain evidence="1">BPL698</strain>
    </source>
</reference>
<evidence type="ECO:0000313" key="2">
    <source>
        <dbReference type="Proteomes" id="UP001207468"/>
    </source>
</evidence>
<evidence type="ECO:0000313" key="1">
    <source>
        <dbReference type="EMBL" id="KAI9510424.1"/>
    </source>
</evidence>
<keyword evidence="2" id="KW-1185">Reference proteome</keyword>
<dbReference type="EMBL" id="JAGFNK010000042">
    <property type="protein sequence ID" value="KAI9510424.1"/>
    <property type="molecule type" value="Genomic_DNA"/>
</dbReference>
<proteinExistence type="predicted"/>
<protein>
    <submittedName>
        <fullName evidence="1">Uncharacterized protein</fullName>
    </submittedName>
</protein>
<dbReference type="Proteomes" id="UP001207468">
    <property type="component" value="Unassembled WGS sequence"/>
</dbReference>
<sequence>MLSSASSHWRAIATRSFARPYRRPSNRRWLRVENEHAARRPSSSRHAQFYSDLVPAMIPVALLGSAVYVGLHLLQTYLSHEKYLDEARARIEELEREIDALLPERGKKTEPGAIATKDPEHAAGSWLRWLKRG</sequence>